<protein>
    <submittedName>
        <fullName evidence="2">Uncharacterized protein YbjT (DUF2867 family)</fullName>
    </submittedName>
</protein>
<evidence type="ECO:0000313" key="2">
    <source>
        <dbReference type="EMBL" id="MBB5915829.1"/>
    </source>
</evidence>
<comment type="caution">
    <text evidence="2">The sequence shown here is derived from an EMBL/GenBank/DDBJ whole genome shotgun (WGS) entry which is preliminary data.</text>
</comment>
<dbReference type="InterPro" id="IPR051604">
    <property type="entry name" value="Ergot_Alk_Oxidoreductase"/>
</dbReference>
<dbReference type="PANTHER" id="PTHR43162">
    <property type="match status" value="1"/>
</dbReference>
<dbReference type="Proteomes" id="UP000540412">
    <property type="component" value="Unassembled WGS sequence"/>
</dbReference>
<evidence type="ECO:0000259" key="1">
    <source>
        <dbReference type="Pfam" id="PF13460"/>
    </source>
</evidence>
<dbReference type="Pfam" id="PF13460">
    <property type="entry name" value="NAD_binding_10"/>
    <property type="match status" value="1"/>
</dbReference>
<dbReference type="RefSeq" id="WP_040748764.1">
    <property type="nucleotide sequence ID" value="NZ_JACHIT010000002.1"/>
</dbReference>
<reference evidence="2 3" key="1">
    <citation type="submission" date="2020-08" db="EMBL/GenBank/DDBJ databases">
        <title>Sequencing the genomes of 1000 actinobacteria strains.</title>
        <authorList>
            <person name="Klenk H.-P."/>
        </authorList>
    </citation>
    <scope>NUCLEOTIDE SEQUENCE [LARGE SCALE GENOMIC DNA]</scope>
    <source>
        <strain evidence="2 3">DSM 43582</strain>
    </source>
</reference>
<keyword evidence="3" id="KW-1185">Reference proteome</keyword>
<dbReference type="SUPFAM" id="SSF51735">
    <property type="entry name" value="NAD(P)-binding Rossmann-fold domains"/>
    <property type="match status" value="1"/>
</dbReference>
<gene>
    <name evidence="2" type="ORF">BJY24_004741</name>
</gene>
<sequence length="281" mass="29356">MIAVTGATGNVGQSLVRELAEDGEKVVAISRGAKDIRMPEGVTHRRADIADPDALAAAVAGASALFLLITGDQLITGPEPERVLAAVEAAGVRKVVFLSSQGAVTRSGSGGYARTLAFETALRGSDLSWTVLRPGGFFSNTFAWADSVRAHRAVAAPFGDIALPAVDPADIAAVAAAVLRSDEHHGRAYTLTGPEAVSPRAQAHTLADVLGEPVRFTELTRDEARTGMLRFMPDSVADHTLSILGEPVPAELEVSPDVEAVLGRPAGSYAQWAERSIAAFR</sequence>
<dbReference type="Gene3D" id="3.90.25.10">
    <property type="entry name" value="UDP-galactose 4-epimerase, domain 1"/>
    <property type="match status" value="1"/>
</dbReference>
<dbReference type="EMBL" id="JACHIT010000002">
    <property type="protein sequence ID" value="MBB5915829.1"/>
    <property type="molecule type" value="Genomic_DNA"/>
</dbReference>
<dbReference type="InterPro" id="IPR016040">
    <property type="entry name" value="NAD(P)-bd_dom"/>
</dbReference>
<dbReference type="InterPro" id="IPR036291">
    <property type="entry name" value="NAD(P)-bd_dom_sf"/>
</dbReference>
<proteinExistence type="predicted"/>
<dbReference type="AlphaFoldDB" id="A0A7W9UJU9"/>
<dbReference type="PANTHER" id="PTHR43162:SF1">
    <property type="entry name" value="PRESTALK A DIFFERENTIATION PROTEIN A"/>
    <property type="match status" value="1"/>
</dbReference>
<name>A0A7W9UJU9_9NOCA</name>
<dbReference type="Gene3D" id="3.40.50.720">
    <property type="entry name" value="NAD(P)-binding Rossmann-like Domain"/>
    <property type="match status" value="1"/>
</dbReference>
<accession>A0A7W9UJU9</accession>
<evidence type="ECO:0000313" key="3">
    <source>
        <dbReference type="Proteomes" id="UP000540412"/>
    </source>
</evidence>
<organism evidence="2 3">
    <name type="scientific">Nocardia transvalensis</name>
    <dbReference type="NCBI Taxonomy" id="37333"/>
    <lineage>
        <taxon>Bacteria</taxon>
        <taxon>Bacillati</taxon>
        <taxon>Actinomycetota</taxon>
        <taxon>Actinomycetes</taxon>
        <taxon>Mycobacteriales</taxon>
        <taxon>Nocardiaceae</taxon>
        <taxon>Nocardia</taxon>
    </lineage>
</organism>
<feature type="domain" description="NAD(P)-binding" evidence="1">
    <location>
        <begin position="6"/>
        <end position="181"/>
    </location>
</feature>